<accession>A0A0K0EFK6</accession>
<sequence length="121" mass="13541">MEAVVEGIGGCCFTGAVSKTCKLFFGRNSFRINVSYDSDTRYCYCCFGGCFLIGTEYGAWRLFERKLADVALLQLNLEYGSSFVKDSFNSNANFDKEPRHYYCCFGGSCSTGTESGAWKFF</sequence>
<protein>
    <submittedName>
        <fullName evidence="1">Uncharacterized protein</fullName>
    </submittedName>
</protein>
<dbReference type="AlphaFoldDB" id="A0A0K0EFK6"/>
<reference evidence="1" key="1">
    <citation type="submission" date="2015-08" db="UniProtKB">
        <authorList>
            <consortium name="WormBaseParasite"/>
        </authorList>
    </citation>
    <scope>IDENTIFICATION</scope>
</reference>
<dbReference type="WBParaSite" id="SSTP_0000826900.1">
    <property type="protein sequence ID" value="SSTP_0000826900.1"/>
    <property type="gene ID" value="SSTP_0000826900"/>
</dbReference>
<proteinExistence type="predicted"/>
<name>A0A0K0EFK6_STRER</name>
<evidence type="ECO:0000313" key="1">
    <source>
        <dbReference type="WBParaSite" id="SSTP_0000826900.1"/>
    </source>
</evidence>
<organism evidence="1">
    <name type="scientific">Strongyloides stercoralis</name>
    <name type="common">Threadworm</name>
    <dbReference type="NCBI Taxonomy" id="6248"/>
    <lineage>
        <taxon>Eukaryota</taxon>
        <taxon>Metazoa</taxon>
        <taxon>Ecdysozoa</taxon>
        <taxon>Nematoda</taxon>
        <taxon>Chromadorea</taxon>
        <taxon>Rhabditida</taxon>
        <taxon>Tylenchina</taxon>
        <taxon>Panagrolaimomorpha</taxon>
        <taxon>Strongyloidoidea</taxon>
        <taxon>Strongyloididae</taxon>
        <taxon>Strongyloides</taxon>
    </lineage>
</organism>